<dbReference type="Proteomes" id="UP001239111">
    <property type="component" value="Chromosome 2"/>
</dbReference>
<sequence>MLVASCCYLLSLAILVGAQLDYLSASQNAAILKDSRYLAGRSFGAAYTQDDGVEFKEESDEYGNRRGSYSYVDPTGQRRTVTYTAGVNGFQATGDHIPSAPPPTPVQPEYVPLPQYNPPDYVPPQPRPAIPARAGPPSQPPQYQLVRRPYQPQYETQEPSYEPQPRPPPPAPAPASLAYRTAAPPRRPPPPPPPSPIQPQLLQYQAAYPGYPAAPRYADPALSPQQYSPQYTPQYQPLMGPAPPAGPSPLISPYAPGPPQPSPSPAPVPAVRYRYNELATPSPRRFYPPGKLDFNRTPDGFAYTFSKS</sequence>
<gene>
    <name evidence="1" type="ORF">QAD02_010479</name>
</gene>
<protein>
    <submittedName>
        <fullName evidence="1">Uncharacterized protein</fullName>
    </submittedName>
</protein>
<reference evidence="1" key="1">
    <citation type="submission" date="2023-04" db="EMBL/GenBank/DDBJ databases">
        <title>A chromosome-level genome assembly of the parasitoid wasp Eretmocerus hayati.</title>
        <authorList>
            <person name="Zhong Y."/>
            <person name="Liu S."/>
            <person name="Liu Y."/>
        </authorList>
    </citation>
    <scope>NUCLEOTIDE SEQUENCE</scope>
    <source>
        <strain evidence="1">ZJU_SS_LIU_2023</strain>
    </source>
</reference>
<dbReference type="EMBL" id="CM056742">
    <property type="protein sequence ID" value="KAJ8674693.1"/>
    <property type="molecule type" value="Genomic_DNA"/>
</dbReference>
<organism evidence="1 2">
    <name type="scientific">Eretmocerus hayati</name>
    <dbReference type="NCBI Taxonomy" id="131215"/>
    <lineage>
        <taxon>Eukaryota</taxon>
        <taxon>Metazoa</taxon>
        <taxon>Ecdysozoa</taxon>
        <taxon>Arthropoda</taxon>
        <taxon>Hexapoda</taxon>
        <taxon>Insecta</taxon>
        <taxon>Pterygota</taxon>
        <taxon>Neoptera</taxon>
        <taxon>Endopterygota</taxon>
        <taxon>Hymenoptera</taxon>
        <taxon>Apocrita</taxon>
        <taxon>Proctotrupomorpha</taxon>
        <taxon>Chalcidoidea</taxon>
        <taxon>Aphelinidae</taxon>
        <taxon>Aphelininae</taxon>
        <taxon>Eretmocerus</taxon>
    </lineage>
</organism>
<name>A0ACC2NU26_9HYME</name>
<comment type="caution">
    <text evidence="1">The sequence shown here is derived from an EMBL/GenBank/DDBJ whole genome shotgun (WGS) entry which is preliminary data.</text>
</comment>
<evidence type="ECO:0000313" key="1">
    <source>
        <dbReference type="EMBL" id="KAJ8674693.1"/>
    </source>
</evidence>
<keyword evidence="2" id="KW-1185">Reference proteome</keyword>
<evidence type="ECO:0000313" key="2">
    <source>
        <dbReference type="Proteomes" id="UP001239111"/>
    </source>
</evidence>
<proteinExistence type="predicted"/>
<accession>A0ACC2NU26</accession>